<dbReference type="AlphaFoldDB" id="E1QQQ2"/>
<dbReference type="GeneID" id="9753251"/>
<protein>
    <submittedName>
        <fullName evidence="2">Uncharacterized protein</fullName>
    </submittedName>
</protein>
<organism evidence="2 3">
    <name type="scientific">Vulcanisaeta distributa (strain DSM 14429 / JCM 11212 / NBRC 100878 / IC-017)</name>
    <dbReference type="NCBI Taxonomy" id="572478"/>
    <lineage>
        <taxon>Archaea</taxon>
        <taxon>Thermoproteota</taxon>
        <taxon>Thermoprotei</taxon>
        <taxon>Thermoproteales</taxon>
        <taxon>Thermoproteaceae</taxon>
        <taxon>Vulcanisaeta</taxon>
    </lineage>
</organism>
<name>E1QQQ2_VULDI</name>
<reference evidence="2 3" key="1">
    <citation type="journal article" date="2010" name="Stand. Genomic Sci.">
        <title>Complete genome sequence of Vulcanisaeta distributa type strain (IC-017).</title>
        <authorList>
            <person name="Mavromatis K."/>
            <person name="Sikorski J."/>
            <person name="Pabst E."/>
            <person name="Teshima H."/>
            <person name="Lapidus A."/>
            <person name="Lucas S."/>
            <person name="Nolan M."/>
            <person name="Glavina Del Rio T."/>
            <person name="Cheng J.F."/>
            <person name="Bruce D."/>
            <person name="Goodwin L."/>
            <person name="Pitluck S."/>
            <person name="Liolios K."/>
            <person name="Ivanova N."/>
            <person name="Mikhailova N."/>
            <person name="Pati A."/>
            <person name="Chen A."/>
            <person name="Palaniappan K."/>
            <person name="Land M."/>
            <person name="Hauser L."/>
            <person name="Chang Y.J."/>
            <person name="Jeffries C.D."/>
            <person name="Rohde M."/>
            <person name="Spring S."/>
            <person name="Goker M."/>
            <person name="Wirth R."/>
            <person name="Woyke T."/>
            <person name="Bristow J."/>
            <person name="Eisen J.A."/>
            <person name="Markowitz V."/>
            <person name="Hugenholtz P."/>
            <person name="Klenk H.P."/>
            <person name="Kyrpides N.C."/>
        </authorList>
    </citation>
    <scope>NUCLEOTIDE SEQUENCE [LARGE SCALE GENOMIC DNA]</scope>
    <source>
        <strain evidence="3">DSM 14429 / JCM 11212 / NBRC 100878 / IC-017</strain>
    </source>
</reference>
<keyword evidence="1" id="KW-0812">Transmembrane</keyword>
<dbReference type="RefSeq" id="WP_013337389.1">
    <property type="nucleotide sequence ID" value="NC_014537.1"/>
</dbReference>
<feature type="transmembrane region" description="Helical" evidence="1">
    <location>
        <begin position="1093"/>
        <end position="1114"/>
    </location>
</feature>
<evidence type="ECO:0000313" key="2">
    <source>
        <dbReference type="EMBL" id="ADN51664.1"/>
    </source>
</evidence>
<dbReference type="KEGG" id="vdi:Vdis_2296"/>
<evidence type="ECO:0000256" key="1">
    <source>
        <dbReference type="SAM" id="Phobius"/>
    </source>
</evidence>
<keyword evidence="3" id="KW-1185">Reference proteome</keyword>
<reference evidence="3" key="2">
    <citation type="journal article" date="2010" name="Stand. Genomic Sci.">
        <title>Complete genome sequence of Vulcanisaeta distributa type strain (IC-017T).</title>
        <authorList>
            <person name="Mavromatis K."/>
            <person name="Sikorski J."/>
            <person name="Pabst E."/>
            <person name="Teshima H."/>
            <person name="Lapidus A."/>
            <person name="Lucas S."/>
            <person name="Nolan M."/>
            <person name="Glavina Del Rio T."/>
            <person name="Cheng J."/>
            <person name="Bruce D."/>
            <person name="Goodwin L."/>
            <person name="Pitluck S."/>
            <person name="Liolios K."/>
            <person name="Ivanova N."/>
            <person name="Mikhailova N."/>
            <person name="Pati A."/>
            <person name="Chen A."/>
            <person name="Palaniappan K."/>
            <person name="Land M."/>
            <person name="Hauser L."/>
            <person name="Chang Y."/>
            <person name="Jeffries C."/>
            <person name="Rohde M."/>
            <person name="Spring S."/>
            <person name="Goker M."/>
            <person name="Wirth R."/>
            <person name="Woyke T."/>
            <person name="Bristow J."/>
            <person name="Eisen J."/>
            <person name="Markowitz V."/>
            <person name="Hugenholtz P."/>
            <person name="Klenk H."/>
            <person name="Kyrpides N."/>
        </authorList>
    </citation>
    <scope>NUCLEOTIDE SEQUENCE [LARGE SCALE GENOMIC DNA]</scope>
    <source>
        <strain evidence="3">DSM 14429 / JCM 11212 / NBRC 100878 / IC-017</strain>
    </source>
</reference>
<dbReference type="OrthoDB" id="28958at2157"/>
<accession>E1QQQ2</accession>
<dbReference type="Proteomes" id="UP000006681">
    <property type="component" value="Chromosome"/>
</dbReference>
<dbReference type="eggNOG" id="arCOG05461">
    <property type="taxonomic scope" value="Archaea"/>
</dbReference>
<keyword evidence="1" id="KW-1133">Transmembrane helix</keyword>
<dbReference type="HOGENOM" id="CLU_272814_0_0_2"/>
<dbReference type="EMBL" id="CP002100">
    <property type="protein sequence ID" value="ADN51664.1"/>
    <property type="molecule type" value="Genomic_DNA"/>
</dbReference>
<proteinExistence type="predicted"/>
<keyword evidence="1" id="KW-0472">Membrane</keyword>
<sequence length="1121" mass="122785">MNVSSWGAIAPSMIRRYVIITLIALILASIGAKALTPAVNSTHFIIYDLANAGLSYDQALDNYLEQAYSLYTSTLGMKMAPPCNGSQYTVYVVSSLPGSEAGITEWEYTYNPSTNQILSTCIEYINISAGLSSQWLEHTAYHELVHVSQWAYVQYTTIPQNYPWYIEADAEGTASYYTNQCPMDQDYFQYSQYEYDPYDYAGKPIINMYYYSAFIYWLIANGIGPATIEQNVFTSNSVINSWLDNYYTQYLVSLVHGQSLCGSTYYPSFQTIDMSGSTYSFSVSLQGLSAQYYEIQLPATGTIEITASGGSVTSNIELNSAFSITNTTLYMAVVNPTTSSESVALTISYTPGIMVRIINGTYNVMKESLTLELYITYGTAPITGTVYINGTSVSASNGYAGVTFTGITWGTYTINATYENSTALAHITLTQPSMSLITSSTLYLTSNSFGYLVFSVNNPNNVTLITNVMITSPPSPVNTYKPMIYFEPPNETLTLSPGTSTVKVYFFTNATVASGQGDIYLYNSPSTAITLGYNVIPAQIGILNATYYINGNYTVINAYVNNIGVIQSTLSGLTGAAYINYSTYTITTLGINITSPVIRLLPRITVLAPRWALVNVTITLSSPKTCSSFPVFYGGKFYVNNTYVGSVLVPCNSEGIAWNAMNITYRDYHVTLSITNTTITATINIIPPSINVVYYLWNITGINEYVIANLSVYGPYKYVILGKEVSNSTLQLEYSLPINNTILTINTGFSNITIQRPKPLIGLESPAITIYPQVINVVINVTMPPTLTYQGILNTYLNGSLYSSTIVNLPPGKSTLINVLVKPMTPSIYIINVKFGAWSSSNITVASVELNELNVQVRPLVIIGHAETINITLNDYPPMGLPINVTLQGCINETMTVVANASLSLGFNKECALLINASTYTLASEAISYWDYLNLWINNTVGYYNGYPLILNETITAYATFLNGSRVPATVLINGSTTLTLQSLGPITITLSINYLGATNESTLSAYVIPPTYFEAEEILGELGNPQFLNATISNAITSGNWGLVNEIVNEYQESSRPYDPLAQLSRYLLIQAVMSGDVNKIGLVNIILKYELLIYAIFILIIALIIVAVYRVVRAGSRKA</sequence>
<evidence type="ECO:0000313" key="3">
    <source>
        <dbReference type="Proteomes" id="UP000006681"/>
    </source>
</evidence>
<gene>
    <name evidence="2" type="ordered locus">Vdis_2296</name>
</gene>